<feature type="transmembrane region" description="Helical" evidence="1">
    <location>
        <begin position="153"/>
        <end position="171"/>
    </location>
</feature>
<protein>
    <submittedName>
        <fullName evidence="2">DUF817 family protein</fullName>
    </submittedName>
</protein>
<feature type="transmembrane region" description="Helical" evidence="1">
    <location>
        <begin position="228"/>
        <end position="245"/>
    </location>
</feature>
<dbReference type="Proteomes" id="UP000618579">
    <property type="component" value="Unassembled WGS sequence"/>
</dbReference>
<feature type="transmembrane region" description="Helical" evidence="1">
    <location>
        <begin position="41"/>
        <end position="57"/>
    </location>
</feature>
<accession>A0ABX1ZTX8</accession>
<dbReference type="EMBL" id="WHNZ01000042">
    <property type="protein sequence ID" value="NOV02100.1"/>
    <property type="molecule type" value="Genomic_DNA"/>
</dbReference>
<keyword evidence="1" id="KW-0812">Transmembrane</keyword>
<dbReference type="Pfam" id="PF05675">
    <property type="entry name" value="DUF817"/>
    <property type="match status" value="1"/>
</dbReference>
<gene>
    <name evidence="2" type="ORF">GC097_19010</name>
</gene>
<feature type="transmembrane region" description="Helical" evidence="1">
    <location>
        <begin position="99"/>
        <end position="118"/>
    </location>
</feature>
<name>A0ABX1ZTX8_9BACL</name>
<dbReference type="PIRSF" id="PIRSF009141">
    <property type="entry name" value="UCP009141"/>
    <property type="match status" value="1"/>
</dbReference>
<sequence length="252" mass="29415">MHLKQLSIFTYHAALSCIFPVGIFVTLALSKLISIPGLPRYDFILAGCLLLQAFMYFSKLETKDELKVICVFHIIGIMLELFKVHMGSWSYPEEAYSKWFGVPLYSGFMYASVASYICQAWRRMELSLHAYPPKWITVPFGACIYLNFFTHHFIFDVRYLLIVLLCFLFYSSKVRFKLAQISYSMPLVVSFLCTGFFIWIAENIATYFGAWRYPNQDHAWHFVHPTKIVAWFLLVIVSFVIVAELKRIKTKQ</sequence>
<proteinExistence type="predicted"/>
<keyword evidence="1" id="KW-0472">Membrane</keyword>
<evidence type="ECO:0000313" key="3">
    <source>
        <dbReference type="Proteomes" id="UP000618579"/>
    </source>
</evidence>
<feature type="transmembrane region" description="Helical" evidence="1">
    <location>
        <begin position="9"/>
        <end position="29"/>
    </location>
</feature>
<feature type="transmembrane region" description="Helical" evidence="1">
    <location>
        <begin position="69"/>
        <end position="87"/>
    </location>
</feature>
<dbReference type="InterPro" id="IPR008535">
    <property type="entry name" value="DUF817"/>
</dbReference>
<evidence type="ECO:0000256" key="1">
    <source>
        <dbReference type="SAM" id="Phobius"/>
    </source>
</evidence>
<comment type="caution">
    <text evidence="2">The sequence shown here is derived from an EMBL/GenBank/DDBJ whole genome shotgun (WGS) entry which is preliminary data.</text>
</comment>
<reference evidence="2 3" key="1">
    <citation type="submission" date="2019-10" db="EMBL/GenBank/DDBJ databases">
        <title>Description of Paenibacillus pedi sp. nov.</title>
        <authorList>
            <person name="Carlier A."/>
            <person name="Qi S."/>
        </authorList>
    </citation>
    <scope>NUCLEOTIDE SEQUENCE [LARGE SCALE GENOMIC DNA]</scope>
    <source>
        <strain evidence="2 3">LMG 31457</strain>
    </source>
</reference>
<dbReference type="RefSeq" id="WP_171685189.1">
    <property type="nucleotide sequence ID" value="NZ_WHNZ01000042.1"/>
</dbReference>
<keyword evidence="1" id="KW-1133">Transmembrane helix</keyword>
<feature type="transmembrane region" description="Helical" evidence="1">
    <location>
        <begin position="130"/>
        <end position="147"/>
    </location>
</feature>
<organism evidence="2 3">
    <name type="scientific">Paenibacillus planticolens</name>
    <dbReference type="NCBI Taxonomy" id="2654976"/>
    <lineage>
        <taxon>Bacteria</taxon>
        <taxon>Bacillati</taxon>
        <taxon>Bacillota</taxon>
        <taxon>Bacilli</taxon>
        <taxon>Bacillales</taxon>
        <taxon>Paenibacillaceae</taxon>
        <taxon>Paenibacillus</taxon>
    </lineage>
</organism>
<dbReference type="PROSITE" id="PS51257">
    <property type="entry name" value="PROKAR_LIPOPROTEIN"/>
    <property type="match status" value="1"/>
</dbReference>
<evidence type="ECO:0000313" key="2">
    <source>
        <dbReference type="EMBL" id="NOV02100.1"/>
    </source>
</evidence>
<feature type="transmembrane region" description="Helical" evidence="1">
    <location>
        <begin position="183"/>
        <end position="208"/>
    </location>
</feature>
<keyword evidence="3" id="KW-1185">Reference proteome</keyword>